<dbReference type="Pfam" id="PF07702">
    <property type="entry name" value="UTRA"/>
    <property type="match status" value="1"/>
</dbReference>
<keyword evidence="3" id="KW-1185">Reference proteome</keyword>
<dbReference type="SMART" id="SM00866">
    <property type="entry name" value="UTRA"/>
    <property type="match status" value="1"/>
</dbReference>
<gene>
    <name evidence="2" type="ORF">GLO26_07680</name>
</gene>
<sequence>MEMRKGTTVISDRLFNKLPKAASFSSIIELSGNTLKKEILSIEEVQTINEDDFIRKTFKEKSYKLTRIYYLNGEPYIYFEHFLPVLGSIEALEQTERVSLYKWLAEFDKNVSRFQDSFEVVKIEEPIKEKLKIDHTHLLKRVRKTISTFNEVIEVSYAIYDTNKYPYKYPYIIDYEV</sequence>
<reference evidence="2 3" key="1">
    <citation type="journal article" date="2020" name="Microorganisms">
        <title>New Insight into Antimicrobial Compounds from Food and Marine-Sourced Carnobacterium Species through Phenotype and Genome Analyses.</title>
        <authorList>
            <person name="Begrem S."/>
            <person name="Ivaniuk F."/>
            <person name="Gigout-Chevalier F."/>
            <person name="Kolypczuk L."/>
            <person name="Bonnetot S."/>
            <person name="Leroi F."/>
            <person name="Grovel O."/>
            <person name="Delbarre-Ladrat C."/>
            <person name="Passerini D."/>
        </authorList>
    </citation>
    <scope>NUCLEOTIDE SEQUENCE [LARGE SCALE GENOMIC DNA]</scope>
    <source>
        <strain evidence="2 3">MIP2551</strain>
    </source>
</reference>
<organism evidence="2 3">
    <name type="scientific">Carnobacterium inhibens</name>
    <dbReference type="NCBI Taxonomy" id="147709"/>
    <lineage>
        <taxon>Bacteria</taxon>
        <taxon>Bacillati</taxon>
        <taxon>Bacillota</taxon>
        <taxon>Bacilli</taxon>
        <taxon>Lactobacillales</taxon>
        <taxon>Carnobacteriaceae</taxon>
        <taxon>Carnobacterium</taxon>
    </lineage>
</organism>
<dbReference type="InterPro" id="IPR011663">
    <property type="entry name" value="UTRA"/>
</dbReference>
<evidence type="ECO:0000259" key="1">
    <source>
        <dbReference type="SMART" id="SM00866"/>
    </source>
</evidence>
<dbReference type="InterPro" id="IPR028978">
    <property type="entry name" value="Chorismate_lyase_/UTRA_dom_sf"/>
</dbReference>
<accession>A0ABR7TCK6</accession>
<dbReference type="PANTHER" id="PTHR44846:SF1">
    <property type="entry name" value="MANNOSYL-D-GLYCERATE TRANSPORT_METABOLISM SYSTEM REPRESSOR MNGR-RELATED"/>
    <property type="match status" value="1"/>
</dbReference>
<feature type="domain" description="UbiC transcription regulator-associated" evidence="1">
    <location>
        <begin position="30"/>
        <end position="166"/>
    </location>
</feature>
<comment type="caution">
    <text evidence="2">The sequence shown here is derived from an EMBL/GenBank/DDBJ whole genome shotgun (WGS) entry which is preliminary data.</text>
</comment>
<dbReference type="EMBL" id="WNJQ01000006">
    <property type="protein sequence ID" value="MBC9825704.1"/>
    <property type="molecule type" value="Genomic_DNA"/>
</dbReference>
<dbReference type="PANTHER" id="PTHR44846">
    <property type="entry name" value="MANNOSYL-D-GLYCERATE TRANSPORT/METABOLISM SYSTEM REPRESSOR MNGR-RELATED"/>
    <property type="match status" value="1"/>
</dbReference>
<dbReference type="InterPro" id="IPR050679">
    <property type="entry name" value="Bact_HTH_transcr_reg"/>
</dbReference>
<protein>
    <submittedName>
        <fullName evidence="2">UTRA domain-containing protein</fullName>
    </submittedName>
</protein>
<proteinExistence type="predicted"/>
<evidence type="ECO:0000313" key="2">
    <source>
        <dbReference type="EMBL" id="MBC9825704.1"/>
    </source>
</evidence>
<dbReference type="Gene3D" id="3.40.1410.10">
    <property type="entry name" value="Chorismate lyase-like"/>
    <property type="match status" value="1"/>
</dbReference>
<dbReference type="Proteomes" id="UP000638836">
    <property type="component" value="Unassembled WGS sequence"/>
</dbReference>
<dbReference type="SUPFAM" id="SSF64288">
    <property type="entry name" value="Chorismate lyase-like"/>
    <property type="match status" value="1"/>
</dbReference>
<name>A0ABR7TCK6_9LACT</name>
<evidence type="ECO:0000313" key="3">
    <source>
        <dbReference type="Proteomes" id="UP000638836"/>
    </source>
</evidence>